<evidence type="ECO:0000313" key="10">
    <source>
        <dbReference type="EMBL" id="KAK3920635.1"/>
    </source>
</evidence>
<evidence type="ECO:0000256" key="4">
    <source>
        <dbReference type="ARBA" id="ARBA00023159"/>
    </source>
</evidence>
<proteinExistence type="predicted"/>
<feature type="coiled-coil region" evidence="7">
    <location>
        <begin position="294"/>
        <end position="342"/>
    </location>
</feature>
<dbReference type="PANTHER" id="PTHR46004">
    <property type="entry name" value="CYCLIC AMP RESPONSE ELEMENT-BINDING PROTEIN A"/>
    <property type="match status" value="1"/>
</dbReference>
<reference evidence="10" key="1">
    <citation type="submission" date="2021-07" db="EMBL/GenBank/DDBJ databases">
        <authorList>
            <person name="Catto M.A."/>
            <person name="Jacobson A."/>
            <person name="Kennedy G."/>
            <person name="Labadie P."/>
            <person name="Hunt B.G."/>
            <person name="Srinivasan R."/>
        </authorList>
    </citation>
    <scope>NUCLEOTIDE SEQUENCE</scope>
    <source>
        <strain evidence="10">PL_HMW_Pooled</strain>
        <tissue evidence="10">Head</tissue>
    </source>
</reference>
<keyword evidence="5" id="KW-0804">Transcription</keyword>
<evidence type="ECO:0000256" key="8">
    <source>
        <dbReference type="SAM" id="MobiDB-lite"/>
    </source>
</evidence>
<evidence type="ECO:0000256" key="3">
    <source>
        <dbReference type="ARBA" id="ARBA00023125"/>
    </source>
</evidence>
<evidence type="ECO:0000256" key="2">
    <source>
        <dbReference type="ARBA" id="ARBA00023015"/>
    </source>
</evidence>
<comment type="caution">
    <text evidence="10">The sequence shown here is derived from an EMBL/GenBank/DDBJ whole genome shotgun (WGS) entry which is preliminary data.</text>
</comment>
<feature type="domain" description="BZIP" evidence="9">
    <location>
        <begin position="276"/>
        <end position="339"/>
    </location>
</feature>
<gene>
    <name evidence="10" type="ORF">KUF71_009892</name>
</gene>
<dbReference type="AlphaFoldDB" id="A0AAE1HFX9"/>
<evidence type="ECO:0000256" key="1">
    <source>
        <dbReference type="ARBA" id="ARBA00004123"/>
    </source>
</evidence>
<keyword evidence="2" id="KW-0805">Transcription regulation</keyword>
<reference evidence="10" key="2">
    <citation type="journal article" date="2023" name="BMC Genomics">
        <title>Pest status, molecular evolution, and epigenetic factors derived from the genome assembly of Frankliniella fusca, a thysanopteran phytovirus vector.</title>
        <authorList>
            <person name="Catto M.A."/>
            <person name="Labadie P.E."/>
            <person name="Jacobson A.L."/>
            <person name="Kennedy G.G."/>
            <person name="Srinivasan R."/>
            <person name="Hunt B.G."/>
        </authorList>
    </citation>
    <scope>NUCLEOTIDE SEQUENCE</scope>
    <source>
        <strain evidence="10">PL_HMW_Pooled</strain>
    </source>
</reference>
<feature type="compositionally biased region" description="Polar residues" evidence="8">
    <location>
        <begin position="135"/>
        <end position="145"/>
    </location>
</feature>
<dbReference type="SUPFAM" id="SSF57959">
    <property type="entry name" value="Leucine zipper domain"/>
    <property type="match status" value="1"/>
</dbReference>
<dbReference type="PROSITE" id="PS00036">
    <property type="entry name" value="BZIP_BASIC"/>
    <property type="match status" value="1"/>
</dbReference>
<dbReference type="Pfam" id="PF00170">
    <property type="entry name" value="bZIP_1"/>
    <property type="match status" value="1"/>
</dbReference>
<protein>
    <submittedName>
        <fullName evidence="10">Cyclic AMP response element-binding protein A</fullName>
    </submittedName>
</protein>
<dbReference type="SMART" id="SM00338">
    <property type="entry name" value="BRLZ"/>
    <property type="match status" value="1"/>
</dbReference>
<dbReference type="FunFam" id="1.20.5.170:FF:000054">
    <property type="entry name" value="Cyclic AMP-responsive element-binding protein 3-like 2"/>
    <property type="match status" value="1"/>
</dbReference>
<sequence>MFKSAADNDLADWSGLLQATPSVILHDRLMTEASLGHPAVGATPIKAEHSYCSLGEDTDSTPDSEMSLSARMDDMEDECYPCIPMKNATRTSRDSESSDQSIINVKDEPLSEPSSPESSCPGSPAPSYQEHKTIVHTSSGSHPQSLLKQPTLLVSRNNVVQQQSRVSVLPKPNIKVETGFSLPPTPPSSTTSDSEGNDHHPSSPSNRQSSQVSSRLLVSPPPNTSTRQPIQTSLISSQPKGSTGMLMLTEEEKRTLLAEGYPIPTRLPLTKAEEKSLKKIRRKIKNKISAQESRRKKKEYMDALERKVEILQSENSEYRKKIENLEDSNDSLISQLNKLQALVARAANSGNASAVAAAAAAAASFNSRNSVRHSETVSHSSLSSHSFSRSSVK</sequence>
<name>A0AAE1HFX9_9NEOP</name>
<evidence type="ECO:0000256" key="6">
    <source>
        <dbReference type="ARBA" id="ARBA00023242"/>
    </source>
</evidence>
<keyword evidence="4" id="KW-0010">Activator</keyword>
<dbReference type="Gene3D" id="1.20.5.170">
    <property type="match status" value="1"/>
</dbReference>
<feature type="compositionally biased region" description="Low complexity" evidence="8">
    <location>
        <begin position="111"/>
        <end position="127"/>
    </location>
</feature>
<comment type="subcellular location">
    <subcellularLocation>
        <location evidence="1">Nucleus</location>
    </subcellularLocation>
</comment>
<accession>A0AAE1HFX9</accession>
<dbReference type="PROSITE" id="PS50217">
    <property type="entry name" value="BZIP"/>
    <property type="match status" value="1"/>
</dbReference>
<dbReference type="GO" id="GO:0005634">
    <property type="term" value="C:nucleus"/>
    <property type="evidence" value="ECO:0007669"/>
    <property type="project" value="UniProtKB-SubCell"/>
</dbReference>
<dbReference type="PANTHER" id="PTHR46004:SF3">
    <property type="entry name" value="CYCLIC AMP RESPONSE ELEMENT-BINDING PROTEIN A"/>
    <property type="match status" value="1"/>
</dbReference>
<evidence type="ECO:0000256" key="5">
    <source>
        <dbReference type="ARBA" id="ARBA00023163"/>
    </source>
</evidence>
<feature type="region of interest" description="Disordered" evidence="8">
    <location>
        <begin position="162"/>
        <end position="243"/>
    </location>
</feature>
<feature type="region of interest" description="Disordered" evidence="8">
    <location>
        <begin position="86"/>
        <end position="145"/>
    </location>
</feature>
<feature type="compositionally biased region" description="Low complexity" evidence="8">
    <location>
        <begin position="202"/>
        <end position="218"/>
    </location>
</feature>
<evidence type="ECO:0000313" key="11">
    <source>
        <dbReference type="Proteomes" id="UP001219518"/>
    </source>
</evidence>
<dbReference type="EMBL" id="JAHWGI010001013">
    <property type="protein sequence ID" value="KAK3920635.1"/>
    <property type="molecule type" value="Genomic_DNA"/>
</dbReference>
<evidence type="ECO:0000256" key="7">
    <source>
        <dbReference type="SAM" id="Coils"/>
    </source>
</evidence>
<dbReference type="GO" id="GO:0035497">
    <property type="term" value="F:cAMP response element binding"/>
    <property type="evidence" value="ECO:0007669"/>
    <property type="project" value="TreeGrafter"/>
</dbReference>
<evidence type="ECO:0000259" key="9">
    <source>
        <dbReference type="PROSITE" id="PS50217"/>
    </source>
</evidence>
<feature type="compositionally biased region" description="Low complexity" evidence="8">
    <location>
        <begin position="377"/>
        <end position="393"/>
    </location>
</feature>
<organism evidence="10 11">
    <name type="scientific">Frankliniella fusca</name>
    <dbReference type="NCBI Taxonomy" id="407009"/>
    <lineage>
        <taxon>Eukaryota</taxon>
        <taxon>Metazoa</taxon>
        <taxon>Ecdysozoa</taxon>
        <taxon>Arthropoda</taxon>
        <taxon>Hexapoda</taxon>
        <taxon>Insecta</taxon>
        <taxon>Pterygota</taxon>
        <taxon>Neoptera</taxon>
        <taxon>Paraneoptera</taxon>
        <taxon>Thysanoptera</taxon>
        <taxon>Terebrantia</taxon>
        <taxon>Thripoidea</taxon>
        <taxon>Thripidae</taxon>
        <taxon>Frankliniella</taxon>
    </lineage>
</organism>
<dbReference type="InterPro" id="IPR046347">
    <property type="entry name" value="bZIP_sf"/>
</dbReference>
<dbReference type="Proteomes" id="UP001219518">
    <property type="component" value="Unassembled WGS sequence"/>
</dbReference>
<keyword evidence="6" id="KW-0539">Nucleus</keyword>
<feature type="region of interest" description="Disordered" evidence="8">
    <location>
        <begin position="367"/>
        <end position="393"/>
    </location>
</feature>
<dbReference type="InterPro" id="IPR004827">
    <property type="entry name" value="bZIP"/>
</dbReference>
<feature type="compositionally biased region" description="Polar residues" evidence="8">
    <location>
        <begin position="224"/>
        <end position="241"/>
    </location>
</feature>
<dbReference type="GO" id="GO:0000981">
    <property type="term" value="F:DNA-binding transcription factor activity, RNA polymerase II-specific"/>
    <property type="evidence" value="ECO:0007669"/>
    <property type="project" value="TreeGrafter"/>
</dbReference>
<keyword evidence="11" id="KW-1185">Reference proteome</keyword>
<keyword evidence="7" id="KW-0175">Coiled coil</keyword>
<keyword evidence="3" id="KW-0238">DNA-binding</keyword>